<dbReference type="EMBL" id="MU865374">
    <property type="protein sequence ID" value="KAK4225152.1"/>
    <property type="molecule type" value="Genomic_DNA"/>
</dbReference>
<reference evidence="2" key="2">
    <citation type="submission" date="2023-05" db="EMBL/GenBank/DDBJ databases">
        <authorList>
            <consortium name="Lawrence Berkeley National Laboratory"/>
            <person name="Steindorff A."/>
            <person name="Hensen N."/>
            <person name="Bonometti L."/>
            <person name="Westerberg I."/>
            <person name="Brannstrom I.O."/>
            <person name="Guillou S."/>
            <person name="Cros-Aarteil S."/>
            <person name="Calhoun S."/>
            <person name="Haridas S."/>
            <person name="Kuo A."/>
            <person name="Mondo S."/>
            <person name="Pangilinan J."/>
            <person name="Riley R."/>
            <person name="Labutti K."/>
            <person name="Andreopoulos B."/>
            <person name="Lipzen A."/>
            <person name="Chen C."/>
            <person name="Yanf M."/>
            <person name="Daum C."/>
            <person name="Ng V."/>
            <person name="Clum A."/>
            <person name="Ohm R."/>
            <person name="Martin F."/>
            <person name="Silar P."/>
            <person name="Natvig D."/>
            <person name="Lalanne C."/>
            <person name="Gautier V."/>
            <person name="Ament-Velasquez S.L."/>
            <person name="Kruys A."/>
            <person name="Hutchinson M.I."/>
            <person name="Powell A.J."/>
            <person name="Barry K."/>
            <person name="Miller A.N."/>
            <person name="Grigoriev I.V."/>
            <person name="Debuchy R."/>
            <person name="Gladieux P."/>
            <person name="Thoren M.H."/>
            <person name="Johannesson H."/>
        </authorList>
    </citation>
    <scope>NUCLEOTIDE SEQUENCE</scope>
    <source>
        <strain evidence="2">CBS 990.96</strain>
    </source>
</reference>
<sequence>MATSLHLNINNPPLLSQAFDFSIFQSSRSFSSELPDNRLRENSETIISSLESLNRGTAAMCYRYLNIRCNKCRYWYELMDPPVAHCVTQSRKGNGADYCPVIQEADDLDALWQCRACRKERRHSYEDTDKEDSDDDDYINVVGVIVDKDDDDDEDEDDDDDNTRVNSSSSKHASTNKPTKQTQTKNPPESSLSNGKSRKKFGLGN</sequence>
<reference evidence="2" key="1">
    <citation type="journal article" date="2023" name="Mol. Phylogenet. Evol.">
        <title>Genome-scale phylogeny and comparative genomics of the fungal order Sordariales.</title>
        <authorList>
            <person name="Hensen N."/>
            <person name="Bonometti L."/>
            <person name="Westerberg I."/>
            <person name="Brannstrom I.O."/>
            <person name="Guillou S."/>
            <person name="Cros-Aarteil S."/>
            <person name="Calhoun S."/>
            <person name="Haridas S."/>
            <person name="Kuo A."/>
            <person name="Mondo S."/>
            <person name="Pangilinan J."/>
            <person name="Riley R."/>
            <person name="LaButti K."/>
            <person name="Andreopoulos B."/>
            <person name="Lipzen A."/>
            <person name="Chen C."/>
            <person name="Yan M."/>
            <person name="Daum C."/>
            <person name="Ng V."/>
            <person name="Clum A."/>
            <person name="Steindorff A."/>
            <person name="Ohm R.A."/>
            <person name="Martin F."/>
            <person name="Silar P."/>
            <person name="Natvig D.O."/>
            <person name="Lalanne C."/>
            <person name="Gautier V."/>
            <person name="Ament-Velasquez S.L."/>
            <person name="Kruys A."/>
            <person name="Hutchinson M.I."/>
            <person name="Powell A.J."/>
            <person name="Barry K."/>
            <person name="Miller A.N."/>
            <person name="Grigoriev I.V."/>
            <person name="Debuchy R."/>
            <person name="Gladieux P."/>
            <person name="Hiltunen Thoren M."/>
            <person name="Johannesson H."/>
        </authorList>
    </citation>
    <scope>NUCLEOTIDE SEQUENCE</scope>
    <source>
        <strain evidence="2">CBS 990.96</strain>
    </source>
</reference>
<protein>
    <submittedName>
        <fullName evidence="2">Uncharacterized protein</fullName>
    </submittedName>
</protein>
<feature type="compositionally biased region" description="Acidic residues" evidence="1">
    <location>
        <begin position="148"/>
        <end position="161"/>
    </location>
</feature>
<keyword evidence="3" id="KW-1185">Reference proteome</keyword>
<organism evidence="2 3">
    <name type="scientific">Podospora fimiseda</name>
    <dbReference type="NCBI Taxonomy" id="252190"/>
    <lineage>
        <taxon>Eukaryota</taxon>
        <taxon>Fungi</taxon>
        <taxon>Dikarya</taxon>
        <taxon>Ascomycota</taxon>
        <taxon>Pezizomycotina</taxon>
        <taxon>Sordariomycetes</taxon>
        <taxon>Sordariomycetidae</taxon>
        <taxon>Sordariales</taxon>
        <taxon>Podosporaceae</taxon>
        <taxon>Podospora</taxon>
    </lineage>
</organism>
<evidence type="ECO:0000313" key="3">
    <source>
        <dbReference type="Proteomes" id="UP001301958"/>
    </source>
</evidence>
<feature type="compositionally biased region" description="Low complexity" evidence="1">
    <location>
        <begin position="175"/>
        <end position="188"/>
    </location>
</feature>
<dbReference type="AlphaFoldDB" id="A0AAN7GUJ3"/>
<dbReference type="Proteomes" id="UP001301958">
    <property type="component" value="Unassembled WGS sequence"/>
</dbReference>
<feature type="region of interest" description="Disordered" evidence="1">
    <location>
        <begin position="145"/>
        <end position="205"/>
    </location>
</feature>
<feature type="compositionally biased region" description="Polar residues" evidence="1">
    <location>
        <begin position="164"/>
        <end position="173"/>
    </location>
</feature>
<feature type="compositionally biased region" description="Basic residues" evidence="1">
    <location>
        <begin position="196"/>
        <end position="205"/>
    </location>
</feature>
<accession>A0AAN7GUJ3</accession>
<evidence type="ECO:0000256" key="1">
    <source>
        <dbReference type="SAM" id="MobiDB-lite"/>
    </source>
</evidence>
<comment type="caution">
    <text evidence="2">The sequence shown here is derived from an EMBL/GenBank/DDBJ whole genome shotgun (WGS) entry which is preliminary data.</text>
</comment>
<gene>
    <name evidence="2" type="ORF">QBC38DRAFT_483786</name>
</gene>
<evidence type="ECO:0000313" key="2">
    <source>
        <dbReference type="EMBL" id="KAK4225152.1"/>
    </source>
</evidence>
<proteinExistence type="predicted"/>
<name>A0AAN7GUJ3_9PEZI</name>